<evidence type="ECO:0000313" key="14">
    <source>
        <dbReference type="Proteomes" id="UP000196531"/>
    </source>
</evidence>
<evidence type="ECO:0000256" key="3">
    <source>
        <dbReference type="ARBA" id="ARBA00022553"/>
    </source>
</evidence>
<name>A0A1Y5FH92_9BACT</name>
<dbReference type="PRINTS" id="PR00344">
    <property type="entry name" value="BCTRLSENSOR"/>
</dbReference>
<dbReference type="Pfam" id="PF02518">
    <property type="entry name" value="HATPase_c"/>
    <property type="match status" value="1"/>
</dbReference>
<proteinExistence type="predicted"/>
<keyword evidence="3 9" id="KW-0597">Phosphoprotein</keyword>
<reference evidence="14" key="1">
    <citation type="journal article" date="2017" name="Proc. Natl. Acad. Sci. U.S.A.">
        <title>Simulation of Deepwater Horizon oil plume reveals substrate specialization within a complex community of hydrocarbon-degraders.</title>
        <authorList>
            <person name="Hu P."/>
            <person name="Dubinsky E.A."/>
            <person name="Probst A.J."/>
            <person name="Wang J."/>
            <person name="Sieber C.M.K."/>
            <person name="Tom L.M."/>
            <person name="Gardinali P."/>
            <person name="Banfield J.F."/>
            <person name="Atlas R.M."/>
            <person name="Andersen G.L."/>
        </authorList>
    </citation>
    <scope>NUCLEOTIDE SEQUENCE [LARGE SCALE GENOMIC DNA]</scope>
</reference>
<dbReference type="Pfam" id="PF08448">
    <property type="entry name" value="PAS_4"/>
    <property type="match status" value="1"/>
</dbReference>
<evidence type="ECO:0000256" key="7">
    <source>
        <dbReference type="ARBA" id="ARBA00022840"/>
    </source>
</evidence>
<dbReference type="InterPro" id="IPR013656">
    <property type="entry name" value="PAS_4"/>
</dbReference>
<dbReference type="AlphaFoldDB" id="A0A1Y5FH92"/>
<dbReference type="NCBIfam" id="TIGR00229">
    <property type="entry name" value="sensory_box"/>
    <property type="match status" value="1"/>
</dbReference>
<dbReference type="SMART" id="SM00387">
    <property type="entry name" value="HATPase_c"/>
    <property type="match status" value="1"/>
</dbReference>
<dbReference type="InterPro" id="IPR005467">
    <property type="entry name" value="His_kinase_dom"/>
</dbReference>
<dbReference type="Proteomes" id="UP000196531">
    <property type="component" value="Unassembled WGS sequence"/>
</dbReference>
<dbReference type="InterPro" id="IPR000700">
    <property type="entry name" value="PAS-assoc_C"/>
</dbReference>
<keyword evidence="7" id="KW-0067">ATP-binding</keyword>
<dbReference type="InterPro" id="IPR003594">
    <property type="entry name" value="HATPase_dom"/>
</dbReference>
<evidence type="ECO:0000256" key="8">
    <source>
        <dbReference type="ARBA" id="ARBA00023012"/>
    </source>
</evidence>
<dbReference type="InterPro" id="IPR004358">
    <property type="entry name" value="Sig_transdc_His_kin-like_C"/>
</dbReference>
<evidence type="ECO:0000256" key="2">
    <source>
        <dbReference type="ARBA" id="ARBA00012438"/>
    </source>
</evidence>
<dbReference type="EC" id="2.7.13.3" evidence="2"/>
<dbReference type="Gene3D" id="3.30.450.20">
    <property type="entry name" value="PAS domain"/>
    <property type="match status" value="1"/>
</dbReference>
<dbReference type="PANTHER" id="PTHR43065">
    <property type="entry name" value="SENSOR HISTIDINE KINASE"/>
    <property type="match status" value="1"/>
</dbReference>
<dbReference type="GO" id="GO:0005524">
    <property type="term" value="F:ATP binding"/>
    <property type="evidence" value="ECO:0007669"/>
    <property type="project" value="UniProtKB-KW"/>
</dbReference>
<dbReference type="PROSITE" id="PS50110">
    <property type="entry name" value="RESPONSE_REGULATORY"/>
    <property type="match status" value="1"/>
</dbReference>
<accession>A0A1Y5FH92</accession>
<dbReference type="InterPro" id="IPR003661">
    <property type="entry name" value="HisK_dim/P_dom"/>
</dbReference>
<keyword evidence="6" id="KW-0418">Kinase</keyword>
<dbReference type="GO" id="GO:0000155">
    <property type="term" value="F:phosphorelay sensor kinase activity"/>
    <property type="evidence" value="ECO:0007669"/>
    <property type="project" value="InterPro"/>
</dbReference>
<feature type="modified residue" description="4-aspartylphosphate" evidence="9">
    <location>
        <position position="574"/>
    </location>
</feature>
<dbReference type="Gene3D" id="1.10.287.130">
    <property type="match status" value="1"/>
</dbReference>
<protein>
    <recommendedName>
        <fullName evidence="2">histidine kinase</fullName>
        <ecNumber evidence="2">2.7.13.3</ecNumber>
    </recommendedName>
</protein>
<evidence type="ECO:0000259" key="10">
    <source>
        <dbReference type="PROSITE" id="PS50109"/>
    </source>
</evidence>
<dbReference type="Gene3D" id="3.30.565.10">
    <property type="entry name" value="Histidine kinase-like ATPase, C-terminal domain"/>
    <property type="match status" value="1"/>
</dbReference>
<evidence type="ECO:0000256" key="4">
    <source>
        <dbReference type="ARBA" id="ARBA00022679"/>
    </source>
</evidence>
<dbReference type="SUPFAM" id="SSF52172">
    <property type="entry name" value="CheY-like"/>
    <property type="match status" value="1"/>
</dbReference>
<comment type="caution">
    <text evidence="13">The sequence shown here is derived from an EMBL/GenBank/DDBJ whole genome shotgun (WGS) entry which is preliminary data.</text>
</comment>
<dbReference type="InterPro" id="IPR036097">
    <property type="entry name" value="HisK_dim/P_sf"/>
</dbReference>
<feature type="domain" description="PAC" evidence="12">
    <location>
        <begin position="219"/>
        <end position="275"/>
    </location>
</feature>
<dbReference type="InterPro" id="IPR035965">
    <property type="entry name" value="PAS-like_dom_sf"/>
</dbReference>
<dbReference type="InterPro" id="IPR001789">
    <property type="entry name" value="Sig_transdc_resp-reg_receiver"/>
</dbReference>
<dbReference type="PROSITE" id="PS50109">
    <property type="entry name" value="HIS_KIN"/>
    <property type="match status" value="1"/>
</dbReference>
<dbReference type="PROSITE" id="PS50113">
    <property type="entry name" value="PAC"/>
    <property type="match status" value="1"/>
</dbReference>
<dbReference type="Gene3D" id="3.40.50.2300">
    <property type="match status" value="1"/>
</dbReference>
<evidence type="ECO:0000256" key="5">
    <source>
        <dbReference type="ARBA" id="ARBA00022741"/>
    </source>
</evidence>
<evidence type="ECO:0000313" key="13">
    <source>
        <dbReference type="EMBL" id="OUR99554.1"/>
    </source>
</evidence>
<organism evidence="13 14">
    <name type="scientific">Halobacteriovorax marinus</name>
    <dbReference type="NCBI Taxonomy" id="97084"/>
    <lineage>
        <taxon>Bacteria</taxon>
        <taxon>Pseudomonadati</taxon>
        <taxon>Bdellovibrionota</taxon>
        <taxon>Bacteriovoracia</taxon>
        <taxon>Bacteriovoracales</taxon>
        <taxon>Halobacteriovoraceae</taxon>
        <taxon>Halobacteriovorax</taxon>
    </lineage>
</organism>
<gene>
    <name evidence="13" type="ORF">A9Q84_00610</name>
</gene>
<dbReference type="EMBL" id="MAAO01000002">
    <property type="protein sequence ID" value="OUR99554.1"/>
    <property type="molecule type" value="Genomic_DNA"/>
</dbReference>
<evidence type="ECO:0000256" key="9">
    <source>
        <dbReference type="PROSITE-ProRule" id="PRU00169"/>
    </source>
</evidence>
<evidence type="ECO:0000256" key="6">
    <source>
        <dbReference type="ARBA" id="ARBA00022777"/>
    </source>
</evidence>
<evidence type="ECO:0000259" key="11">
    <source>
        <dbReference type="PROSITE" id="PS50110"/>
    </source>
</evidence>
<dbReference type="SMART" id="SM00388">
    <property type="entry name" value="HisKA"/>
    <property type="match status" value="1"/>
</dbReference>
<feature type="domain" description="Response regulatory" evidence="11">
    <location>
        <begin position="524"/>
        <end position="637"/>
    </location>
</feature>
<dbReference type="SUPFAM" id="SSF55874">
    <property type="entry name" value="ATPase domain of HSP90 chaperone/DNA topoisomerase II/histidine kinase"/>
    <property type="match status" value="1"/>
</dbReference>
<dbReference type="SUPFAM" id="SSF55785">
    <property type="entry name" value="PYP-like sensor domain (PAS domain)"/>
    <property type="match status" value="1"/>
</dbReference>
<dbReference type="InterPro" id="IPR011006">
    <property type="entry name" value="CheY-like_superfamily"/>
</dbReference>
<comment type="catalytic activity">
    <reaction evidence="1">
        <text>ATP + protein L-histidine = ADP + protein N-phospho-L-histidine.</text>
        <dbReference type="EC" id="2.7.13.3"/>
    </reaction>
</comment>
<feature type="domain" description="Histidine kinase" evidence="10">
    <location>
        <begin position="288"/>
        <end position="504"/>
    </location>
</feature>
<keyword evidence="8" id="KW-0902">Two-component regulatory system</keyword>
<sequence length="642" mass="72292">MIMAITLITNDKIQNAHLNGLLKDRFSYVGFHTSSDELSFDRILELYTVDILLFANDIKEMSMINSMIKNVLMNSSLKPKVVFLANDLAQTQKKATSICEDLIDLIDYYIIENSKESKIISRLMKLLSFNDKERKGAIEGDVNPVNARSMQQQVLDTMPMNFFWKDRHSVYQGCNLPFAKIAGISNPEEIIGETDYDMPWPKDEADFFVSCDRNIMESGNSEIGLVEPMSGTDGVEHWVETSKIPLRNDLQEIDGVIGAFLDVTEKVKLQEENIKKEKLNVLAQVAGGVAHDINNCLTIVLGFTDIALKGKMDPSKHMRAFERINLAGKKALQIGKKLMAFTKEEHTFMSILDLEEFFDSNIPIFNVGLKMNVDFEIADDIAKVIFDSSMLYQVLNNIIANAKQANEQEKKFVISMHQKHIESNEIENLKCGDYILIECRDFAGGMKDTVLENIFQPYFTTKSEGNGLGLASCKKIMEMQNGHIDATTELGVGTIFSLYIPVATVENSKKYIQFTKELVKGEGLILFSEDDPNLSLVNMDLIAEIGFTVIGYPSAEELLLDEANIEKACAVVTDFKFEDGMYNGLDLLNNLKSKRKNLPIILLSSYIDEVGAIEQFDYGLQKPLDIQKLSQVLAHLLNKRSF</sequence>
<evidence type="ECO:0000259" key="12">
    <source>
        <dbReference type="PROSITE" id="PS50113"/>
    </source>
</evidence>
<dbReference type="PANTHER" id="PTHR43065:SF46">
    <property type="entry name" value="C4-DICARBOXYLATE TRANSPORT SENSOR PROTEIN DCTB"/>
    <property type="match status" value="1"/>
</dbReference>
<dbReference type="InterPro" id="IPR036890">
    <property type="entry name" value="HATPase_C_sf"/>
</dbReference>
<dbReference type="CDD" id="cd00130">
    <property type="entry name" value="PAS"/>
    <property type="match status" value="1"/>
</dbReference>
<dbReference type="InterPro" id="IPR000014">
    <property type="entry name" value="PAS"/>
</dbReference>
<keyword evidence="5" id="KW-0547">Nucleotide-binding</keyword>
<keyword evidence="4" id="KW-0808">Transferase</keyword>
<evidence type="ECO:0000256" key="1">
    <source>
        <dbReference type="ARBA" id="ARBA00000085"/>
    </source>
</evidence>
<dbReference type="SUPFAM" id="SSF47384">
    <property type="entry name" value="Homodimeric domain of signal transducing histidine kinase"/>
    <property type="match status" value="1"/>
</dbReference>